<feature type="region of interest" description="Disordered" evidence="1">
    <location>
        <begin position="140"/>
        <end position="210"/>
    </location>
</feature>
<accession>A0ABD3GW01</accession>
<name>A0ABD3GW01_9MARC</name>
<feature type="compositionally biased region" description="Basic and acidic residues" evidence="1">
    <location>
        <begin position="177"/>
        <end position="186"/>
    </location>
</feature>
<gene>
    <name evidence="2" type="ORF">R1sor_000763</name>
</gene>
<protein>
    <recommendedName>
        <fullName evidence="4">MADS-box protein</fullName>
    </recommendedName>
</protein>
<feature type="compositionally biased region" description="Basic and acidic residues" evidence="1">
    <location>
        <begin position="196"/>
        <end position="210"/>
    </location>
</feature>
<comment type="caution">
    <text evidence="2">The sequence shown here is derived from an EMBL/GenBank/DDBJ whole genome shotgun (WGS) entry which is preliminary data.</text>
</comment>
<dbReference type="AlphaFoldDB" id="A0ABD3GW01"/>
<dbReference type="Gene3D" id="1.20.5.340">
    <property type="match status" value="1"/>
</dbReference>
<dbReference type="Proteomes" id="UP001633002">
    <property type="component" value="Unassembled WGS sequence"/>
</dbReference>
<dbReference type="EMBL" id="JBJQOH010000006">
    <property type="protein sequence ID" value="KAL3682741.1"/>
    <property type="molecule type" value="Genomic_DNA"/>
</dbReference>
<organism evidence="2 3">
    <name type="scientific">Riccia sorocarpa</name>
    <dbReference type="NCBI Taxonomy" id="122646"/>
    <lineage>
        <taxon>Eukaryota</taxon>
        <taxon>Viridiplantae</taxon>
        <taxon>Streptophyta</taxon>
        <taxon>Embryophyta</taxon>
        <taxon>Marchantiophyta</taxon>
        <taxon>Marchantiopsida</taxon>
        <taxon>Marchantiidae</taxon>
        <taxon>Marchantiales</taxon>
        <taxon>Ricciaceae</taxon>
        <taxon>Riccia</taxon>
    </lineage>
</organism>
<proteinExistence type="predicted"/>
<evidence type="ECO:0000313" key="3">
    <source>
        <dbReference type="Proteomes" id="UP001633002"/>
    </source>
</evidence>
<evidence type="ECO:0000313" key="2">
    <source>
        <dbReference type="EMBL" id="KAL3682741.1"/>
    </source>
</evidence>
<evidence type="ECO:0008006" key="4">
    <source>
        <dbReference type="Google" id="ProtNLM"/>
    </source>
</evidence>
<evidence type="ECO:0000256" key="1">
    <source>
        <dbReference type="SAM" id="MobiDB-lite"/>
    </source>
</evidence>
<reference evidence="2 3" key="1">
    <citation type="submission" date="2024-09" db="EMBL/GenBank/DDBJ databases">
        <title>Chromosome-scale assembly of Riccia sorocarpa.</title>
        <authorList>
            <person name="Paukszto L."/>
        </authorList>
    </citation>
    <scope>NUCLEOTIDE SEQUENCE [LARGE SCALE GENOMIC DNA]</scope>
    <source>
        <strain evidence="2">LP-2024</strain>
        <tissue evidence="2">Aerial parts of the thallus</tissue>
    </source>
</reference>
<sequence>MRRRALKQPPLVHMTYAGITCLSEVRRVRKKLFSLQLQRARSRSNLDIRTVLGKFTIEIPALRGNLENTQNKLLEQPRWRQSSDDRIRELIDENKSLQDRLLAAQKQLDEAASDFRFVMRHNKCLERELRKLKRHLKTKRARKDRVEETLSDSSDSPSDSDDRADETLAVALPEVRTPMEPRRSGEADIILADPISSRRDDGRHAPRLIE</sequence>
<keyword evidence="3" id="KW-1185">Reference proteome</keyword>